<dbReference type="Proteomes" id="UP000182142">
    <property type="component" value="Unassembled WGS sequence"/>
</dbReference>
<name>A0A1A7VH62_PLAKH</name>
<reference evidence="4" key="1">
    <citation type="submission" date="2016-05" db="EMBL/GenBank/DDBJ databases">
        <authorList>
            <person name="Sharaf H."/>
        </authorList>
    </citation>
    <scope>NUCLEOTIDE SEQUENCE [LARGE SCALE GENOMIC DNA]</scope>
    <source>
        <strain evidence="4">H</strain>
    </source>
</reference>
<sequence length="929" mass="105216">MSDNQIPLEEDPQYETFINIITKASDANNEYKWVDDYFKCEVKEEVNILTPQSQDKDFNDLRKDLEKTWENLKKWLMRWESKEIADLCGGVTWPWTGYTGAAIGVKEMCKGVVEIGYFINGVEIERVGQGFPLDHAARITENMAAEEIFRRCIVGSVALTEIYGDHCGLKVVIEKIENGMNDKLTGTHRVGSMFDKCKGVDLPALMVGKSLLHGRIKEWAAVNRGGKGPARVRSPWTYWKQVCPPVKKEEELAKKEAREKNKEKLTQFMGLNNGNTQNNIGSVSIADVLTGDQFLLKQDKLDAVLQSALKEGDKFDVNSLTQKLTKSTEEKTDQTKNGNIVEDVGGPLELWLTNNDKSDAKRIVEAYCHANTQTRAVLTNYYDLCHFFYYWLGDLIKGKLPERRELHQVMEVVYAKLGGFKFRGGFSHKCENLYPGISKSVFVLYKKIFDYAYNYKSLESKSEVKNKFLCSSECATYVKEVEQAYSSAIGACGSATSDRFCRELTSEYNKYFDNNKPKWTCTTTTSEVDEDPDDDDDDDFDDELFPKEFQDLDQVDGPLSTLPSRKDYYKFFDEGMSKCDREDWSWPNQIKAALEGDENIGEHAEEIAKALCHAYEKKGKDTPSNKLPEEYCDFYYFWVGDIFWNNSRKRTFKGIMDQIKDAVGNSTSDHGCSFRFKTKGLNSFLSSKLLFDYYKDKDDMKSHLNFDSEEEIGCNDAYYEYFVAARKAYEIMHKKCPKEDTKGTNEWCKKFHEMYKDCSNGGGVDGKSQCWVARESTKSCTEDSKPDTLDTTSSSTANDTNSVTPGAVAGGTIATIGIPTIGFFLYKYTDVFDGIKKSLFGELNNRSSNRNRGRRSTIGRQHFEDTFTGNDSSTLGGDGSTTLGGESSTLGGSSTDISTIYDDGRRRPTGRTRTGINNRRPGNIRYYAT</sequence>
<accession>A0A1A7VH62</accession>
<evidence type="ECO:0000259" key="2">
    <source>
        <dbReference type="Pfam" id="PF12887"/>
    </source>
</evidence>
<dbReference type="InterPro" id="IPR008780">
    <property type="entry name" value="Plasmodium_Vir"/>
</dbReference>
<dbReference type="Pfam" id="PF12887">
    <property type="entry name" value="SICA_alpha"/>
    <property type="match status" value="1"/>
</dbReference>
<dbReference type="Pfam" id="PF05795">
    <property type="entry name" value="Plasmodium_Vir"/>
    <property type="match status" value="2"/>
</dbReference>
<protein>
    <recommendedName>
        <fullName evidence="2">Schizont-infected cell agglutination extracellular alpha domain-containing protein</fullName>
    </recommendedName>
</protein>
<feature type="compositionally biased region" description="Low complexity" evidence="1">
    <location>
        <begin position="789"/>
        <end position="802"/>
    </location>
</feature>
<dbReference type="InterPro" id="IPR024290">
    <property type="entry name" value="SICA_extracell_a"/>
</dbReference>
<organism evidence="3 4">
    <name type="scientific">Plasmodium knowlesi (strain H)</name>
    <dbReference type="NCBI Taxonomy" id="5851"/>
    <lineage>
        <taxon>Eukaryota</taxon>
        <taxon>Sar</taxon>
        <taxon>Alveolata</taxon>
        <taxon>Apicomplexa</taxon>
        <taxon>Aconoidasida</taxon>
        <taxon>Haemosporida</taxon>
        <taxon>Plasmodiidae</taxon>
        <taxon>Plasmodium</taxon>
        <taxon>Plasmodium (Plasmodium)</taxon>
    </lineage>
</organism>
<feature type="compositionally biased region" description="Low complexity" evidence="1">
    <location>
        <begin position="868"/>
        <end position="896"/>
    </location>
</feature>
<proteinExistence type="predicted"/>
<feature type="compositionally biased region" description="Acidic residues" evidence="1">
    <location>
        <begin position="527"/>
        <end position="543"/>
    </location>
</feature>
<evidence type="ECO:0000256" key="1">
    <source>
        <dbReference type="SAM" id="MobiDB-lite"/>
    </source>
</evidence>
<feature type="domain" description="Schizont-infected cell agglutination extracellular alpha" evidence="2">
    <location>
        <begin position="48"/>
        <end position="219"/>
    </location>
</feature>
<feature type="region of interest" description="Disordered" evidence="1">
    <location>
        <begin position="522"/>
        <end position="543"/>
    </location>
</feature>
<feature type="region of interest" description="Disordered" evidence="1">
    <location>
        <begin position="780"/>
        <end position="802"/>
    </location>
</feature>
<evidence type="ECO:0000313" key="4">
    <source>
        <dbReference type="Proteomes" id="UP000182142"/>
    </source>
</evidence>
<dbReference type="EMBL" id="CWHR02000002">
    <property type="protein sequence ID" value="SBO21275.1"/>
    <property type="molecule type" value="Genomic_DNA"/>
</dbReference>
<dbReference type="AlphaFoldDB" id="A0A1A7VH62"/>
<feature type="region of interest" description="Disordered" evidence="1">
    <location>
        <begin position="845"/>
        <end position="929"/>
    </location>
</feature>
<gene>
    <name evidence="3" type="ORF">PKNA1_H1_1432500</name>
</gene>
<feature type="compositionally biased region" description="Low complexity" evidence="1">
    <location>
        <begin position="911"/>
        <end position="929"/>
    </location>
</feature>
<evidence type="ECO:0000313" key="3">
    <source>
        <dbReference type="EMBL" id="SBO21275.1"/>
    </source>
</evidence>